<evidence type="ECO:0000313" key="2">
    <source>
        <dbReference type="EMBL" id="SMC14207.1"/>
    </source>
</evidence>
<feature type="transmembrane region" description="Helical" evidence="1">
    <location>
        <begin position="150"/>
        <end position="168"/>
    </location>
</feature>
<evidence type="ECO:0000256" key="1">
    <source>
        <dbReference type="SAM" id="Phobius"/>
    </source>
</evidence>
<keyword evidence="1" id="KW-1133">Transmembrane helix</keyword>
<feature type="transmembrane region" description="Helical" evidence="1">
    <location>
        <begin position="74"/>
        <end position="96"/>
    </location>
</feature>
<organism evidence="2 3">
    <name type="scientific">Roseovarius aestuarii</name>
    <dbReference type="NCBI Taxonomy" id="475083"/>
    <lineage>
        <taxon>Bacteria</taxon>
        <taxon>Pseudomonadati</taxon>
        <taxon>Pseudomonadota</taxon>
        <taxon>Alphaproteobacteria</taxon>
        <taxon>Rhodobacterales</taxon>
        <taxon>Roseobacteraceae</taxon>
        <taxon>Roseovarius</taxon>
    </lineage>
</organism>
<dbReference type="OrthoDB" id="5381474at2"/>
<feature type="transmembrane region" description="Helical" evidence="1">
    <location>
        <begin position="188"/>
        <end position="211"/>
    </location>
</feature>
<dbReference type="PANTHER" id="PTHR33979:SF2">
    <property type="entry name" value="PEPTIDASE M50B-LIKE-DOMAIN-CONTAINING PROTEIN"/>
    <property type="match status" value="1"/>
</dbReference>
<dbReference type="AlphaFoldDB" id="A0A1X7BX37"/>
<gene>
    <name evidence="2" type="ORF">ROA7745_04072</name>
</gene>
<reference evidence="2 3" key="1">
    <citation type="submission" date="2017-03" db="EMBL/GenBank/DDBJ databases">
        <authorList>
            <person name="Afonso C.L."/>
            <person name="Miller P.J."/>
            <person name="Scott M.A."/>
            <person name="Spackman E."/>
            <person name="Goraichik I."/>
            <person name="Dimitrov K.M."/>
            <person name="Suarez D.L."/>
            <person name="Swayne D.E."/>
        </authorList>
    </citation>
    <scope>NUCLEOTIDE SEQUENCE [LARGE SCALE GENOMIC DNA]</scope>
    <source>
        <strain evidence="2 3">CECT 7745</strain>
    </source>
</reference>
<keyword evidence="3" id="KW-1185">Reference proteome</keyword>
<keyword evidence="1" id="KW-0812">Transmembrane</keyword>
<name>A0A1X7BX37_9RHOB</name>
<evidence type="ECO:0000313" key="3">
    <source>
        <dbReference type="Proteomes" id="UP000193224"/>
    </source>
</evidence>
<protein>
    <recommendedName>
        <fullName evidence="4">Peptidase M50B-like protein</fullName>
    </recommendedName>
</protein>
<dbReference type="Pfam" id="PF13398">
    <property type="entry name" value="Peptidase_M50B"/>
    <property type="match status" value="1"/>
</dbReference>
<dbReference type="Proteomes" id="UP000193224">
    <property type="component" value="Unassembled WGS sequence"/>
</dbReference>
<feature type="transmembrane region" description="Helical" evidence="1">
    <location>
        <begin position="126"/>
        <end position="143"/>
    </location>
</feature>
<accession>A0A1X7BX37</accession>
<proteinExistence type="predicted"/>
<feature type="transmembrane region" description="Helical" evidence="1">
    <location>
        <begin position="103"/>
        <end position="120"/>
    </location>
</feature>
<evidence type="ECO:0008006" key="4">
    <source>
        <dbReference type="Google" id="ProtNLM"/>
    </source>
</evidence>
<sequence length="226" mass="24611">MLKAARGHWQLGVLTALIAVFWFTPMVTPLKILVVFMHEISHVAAALLTGGSVESLTINPHQGGMVISRGGSRFLTLNAGYTGSLLFGVALVLLAVRTHWDRTVLGGLGALLLVVTGFYVRDLYAVGFALTTGVLMLATARFLPRDVNDLILRMIGLTSMIYVPIDIYSDTIIRSYLRSDARMLAEEFGGATLLWGGLWMAISLVVIVLTLRRGLGRDSNIRLRGL</sequence>
<feature type="transmembrane region" description="Helical" evidence="1">
    <location>
        <begin position="12"/>
        <end position="37"/>
    </location>
</feature>
<keyword evidence="1" id="KW-0472">Membrane</keyword>
<dbReference type="PANTHER" id="PTHR33979">
    <property type="entry name" value="OS02G0221600 PROTEIN"/>
    <property type="match status" value="1"/>
</dbReference>
<dbReference type="InterPro" id="IPR049500">
    <property type="entry name" value="Peptidase_M50B-like"/>
</dbReference>
<dbReference type="RefSeq" id="WP_085802118.1">
    <property type="nucleotide sequence ID" value="NZ_FWXB01000022.1"/>
</dbReference>
<dbReference type="EMBL" id="FWXB01000022">
    <property type="protein sequence ID" value="SMC14207.1"/>
    <property type="molecule type" value="Genomic_DNA"/>
</dbReference>